<reference evidence="7" key="1">
    <citation type="submission" date="2012-12" db="EMBL/GenBank/DDBJ databases">
        <authorList>
            <person name="Hellsten U."/>
            <person name="Grimwood J."/>
            <person name="Chapman J.A."/>
            <person name="Shapiro H."/>
            <person name="Aerts A."/>
            <person name="Otillar R.P."/>
            <person name="Terry A.Y."/>
            <person name="Boore J.L."/>
            <person name="Simakov O."/>
            <person name="Marletaz F."/>
            <person name="Cho S.-J."/>
            <person name="Edsinger-Gonzales E."/>
            <person name="Havlak P."/>
            <person name="Kuo D.-H."/>
            <person name="Larsson T."/>
            <person name="Lv J."/>
            <person name="Arendt D."/>
            <person name="Savage R."/>
            <person name="Osoegawa K."/>
            <person name="de Jong P."/>
            <person name="Lindberg D.R."/>
            <person name="Seaver E.C."/>
            <person name="Weisblat D.A."/>
            <person name="Putnam N.H."/>
            <person name="Grigoriev I.V."/>
            <person name="Rokhsar D.S."/>
        </authorList>
    </citation>
    <scope>NUCLEOTIDE SEQUENCE</scope>
    <source>
        <strain evidence="7">I ESC-2004</strain>
    </source>
</reference>
<dbReference type="EMBL" id="KB294684">
    <property type="protein sequence ID" value="ELU14222.1"/>
    <property type="molecule type" value="Genomic_DNA"/>
</dbReference>
<dbReference type="InterPro" id="IPR009071">
    <property type="entry name" value="HMG_box_dom"/>
</dbReference>
<dbReference type="GO" id="GO:0005634">
    <property type="term" value="C:nucleus"/>
    <property type="evidence" value="ECO:0007669"/>
    <property type="project" value="UniProtKB-UniRule"/>
</dbReference>
<dbReference type="EMBL" id="AMQN01004922">
    <property type="status" value="NOT_ANNOTATED_CDS"/>
    <property type="molecule type" value="Genomic_DNA"/>
</dbReference>
<evidence type="ECO:0000313" key="5">
    <source>
        <dbReference type="EMBL" id="ELU14222.1"/>
    </source>
</evidence>
<keyword evidence="7" id="KW-1185">Reference proteome</keyword>
<dbReference type="AlphaFoldDB" id="R7V711"/>
<proteinExistence type="predicted"/>
<evidence type="ECO:0000313" key="7">
    <source>
        <dbReference type="Proteomes" id="UP000014760"/>
    </source>
</evidence>
<accession>R7V711</accession>
<organism evidence="5">
    <name type="scientific">Capitella teleta</name>
    <name type="common">Polychaete worm</name>
    <dbReference type="NCBI Taxonomy" id="283909"/>
    <lineage>
        <taxon>Eukaryota</taxon>
        <taxon>Metazoa</taxon>
        <taxon>Spiralia</taxon>
        <taxon>Lophotrochozoa</taxon>
        <taxon>Annelida</taxon>
        <taxon>Polychaeta</taxon>
        <taxon>Sedentaria</taxon>
        <taxon>Scolecida</taxon>
        <taxon>Capitellidae</taxon>
        <taxon>Capitella</taxon>
    </lineage>
</organism>
<dbReference type="InterPro" id="IPR036910">
    <property type="entry name" value="HMG_box_dom_sf"/>
</dbReference>
<dbReference type="PROSITE" id="PS50118">
    <property type="entry name" value="HMG_BOX_2"/>
    <property type="match status" value="1"/>
</dbReference>
<dbReference type="Gene3D" id="1.10.30.10">
    <property type="entry name" value="High mobility group box domain"/>
    <property type="match status" value="1"/>
</dbReference>
<keyword evidence="2 3" id="KW-0539">Nucleus</keyword>
<dbReference type="PROSITE" id="PS00028">
    <property type="entry name" value="ZINC_FINGER_C2H2_1"/>
    <property type="match status" value="1"/>
</dbReference>
<dbReference type="PANTHER" id="PTHR46040:SF3">
    <property type="entry name" value="HIGH MOBILITY GROUP PROTEIN 2"/>
    <property type="match status" value="1"/>
</dbReference>
<dbReference type="GO" id="GO:0003677">
    <property type="term" value="F:DNA binding"/>
    <property type="evidence" value="ECO:0007669"/>
    <property type="project" value="UniProtKB-UniRule"/>
</dbReference>
<sequence length="409" mass="45872">MSCFQGSMLSAQGENATSNCPSTVYYTFLNDTILANLSVADELNTSGQLSLSNISINEGVDLQNTGSLLATSELASDANSGHLISVQPDHAIGQTLTIDSKVEDSGNELSLVTSEPLTEVVSIVDKTKKKGGWPKGKKRKKEPTLAQPRAPATGYMLFAYKRRQEIKDIEPKLAFRDITKILGNEWSSMGTEEKQKYLSDAENDKKRYIDELDVYKKSPQYLEFVKKRKIKITTDDPLEHLDNSTYEEVGLHCRLCNLYFSSNHNKKEHMLGKLHLTNLTSAFEKEQIKNESTSSEAELHSDLSQDASEICPRSSENDLDPNAFIVDFMRKNQRREIEIKTLNASVKRSIQKNLELQVHERLNTLRQEDVTCKAIAASLNAQMDSLKMVPALFGMLPSTDKTYDHQNAI</sequence>
<reference evidence="5 7" key="2">
    <citation type="journal article" date="2013" name="Nature">
        <title>Insights into bilaterian evolution from three spiralian genomes.</title>
        <authorList>
            <person name="Simakov O."/>
            <person name="Marletaz F."/>
            <person name="Cho S.J."/>
            <person name="Edsinger-Gonzales E."/>
            <person name="Havlak P."/>
            <person name="Hellsten U."/>
            <person name="Kuo D.H."/>
            <person name="Larsson T."/>
            <person name="Lv J."/>
            <person name="Arendt D."/>
            <person name="Savage R."/>
            <person name="Osoegawa K."/>
            <person name="de Jong P."/>
            <person name="Grimwood J."/>
            <person name="Chapman J.A."/>
            <person name="Shapiro H."/>
            <person name="Aerts A."/>
            <person name="Otillar R.P."/>
            <person name="Terry A.Y."/>
            <person name="Boore J.L."/>
            <person name="Grigoriev I.V."/>
            <person name="Lindberg D.R."/>
            <person name="Seaver E.C."/>
            <person name="Weisblat D.A."/>
            <person name="Putnam N.H."/>
            <person name="Rokhsar D.S."/>
        </authorList>
    </citation>
    <scope>NUCLEOTIDE SEQUENCE</scope>
    <source>
        <strain evidence="5 7">I ESC-2004</strain>
    </source>
</reference>
<dbReference type="GO" id="GO:0010468">
    <property type="term" value="P:regulation of gene expression"/>
    <property type="evidence" value="ECO:0007669"/>
    <property type="project" value="TreeGrafter"/>
</dbReference>
<name>R7V711_CAPTE</name>
<evidence type="ECO:0000256" key="1">
    <source>
        <dbReference type="ARBA" id="ARBA00023125"/>
    </source>
</evidence>
<dbReference type="HOGENOM" id="CLU_673077_0_0_1"/>
<reference evidence="6" key="3">
    <citation type="submission" date="2015-06" db="UniProtKB">
        <authorList>
            <consortium name="EnsemblMetazoa"/>
        </authorList>
    </citation>
    <scope>IDENTIFICATION</scope>
</reference>
<dbReference type="InterPro" id="IPR013087">
    <property type="entry name" value="Znf_C2H2_type"/>
</dbReference>
<dbReference type="SUPFAM" id="SSF57667">
    <property type="entry name" value="beta-beta-alpha zinc fingers"/>
    <property type="match status" value="1"/>
</dbReference>
<dbReference type="STRING" id="283909.R7V711"/>
<feature type="domain" description="HMG box" evidence="4">
    <location>
        <begin position="148"/>
        <end position="216"/>
    </location>
</feature>
<dbReference type="PANTHER" id="PTHR46040">
    <property type="entry name" value="HIGH MOBILITY GROUP PROTEIN 2"/>
    <property type="match status" value="1"/>
</dbReference>
<dbReference type="SMART" id="SM00398">
    <property type="entry name" value="HMG"/>
    <property type="match status" value="1"/>
</dbReference>
<evidence type="ECO:0000256" key="3">
    <source>
        <dbReference type="PROSITE-ProRule" id="PRU00267"/>
    </source>
</evidence>
<dbReference type="Proteomes" id="UP000014760">
    <property type="component" value="Unassembled WGS sequence"/>
</dbReference>
<evidence type="ECO:0000313" key="6">
    <source>
        <dbReference type="EnsemblMetazoa" id="CapteP191691"/>
    </source>
</evidence>
<dbReference type="Pfam" id="PF00505">
    <property type="entry name" value="HMG_box"/>
    <property type="match status" value="1"/>
</dbReference>
<keyword evidence="1 3" id="KW-0238">DNA-binding</keyword>
<dbReference type="InterPro" id="IPR036236">
    <property type="entry name" value="Znf_C2H2_sf"/>
</dbReference>
<dbReference type="OMA" id="CRTCDQW"/>
<evidence type="ECO:0000259" key="4">
    <source>
        <dbReference type="PROSITE" id="PS50118"/>
    </source>
</evidence>
<dbReference type="OrthoDB" id="3213154at2759"/>
<dbReference type="EnsemblMetazoa" id="CapteT191691">
    <property type="protein sequence ID" value="CapteP191691"/>
    <property type="gene ID" value="CapteG191691"/>
</dbReference>
<dbReference type="InterPro" id="IPR051965">
    <property type="entry name" value="ChromReg_NeuronalGeneExpr"/>
</dbReference>
<protein>
    <recommendedName>
        <fullName evidence="4">HMG box domain-containing protein</fullName>
    </recommendedName>
</protein>
<feature type="DNA-binding region" description="HMG box" evidence="3">
    <location>
        <begin position="148"/>
        <end position="216"/>
    </location>
</feature>
<gene>
    <name evidence="5" type="ORF">CAPTEDRAFT_191691</name>
</gene>
<dbReference type="SUPFAM" id="SSF47095">
    <property type="entry name" value="HMG-box"/>
    <property type="match status" value="1"/>
</dbReference>
<dbReference type="CDD" id="cd21980">
    <property type="entry name" value="HMG-box_HMG20"/>
    <property type="match status" value="1"/>
</dbReference>
<evidence type="ECO:0000256" key="2">
    <source>
        <dbReference type="ARBA" id="ARBA00023242"/>
    </source>
</evidence>